<dbReference type="Proteomes" id="UP000295777">
    <property type="component" value="Unassembled WGS sequence"/>
</dbReference>
<keyword evidence="4" id="KW-1185">Reference proteome</keyword>
<dbReference type="OrthoDB" id="9800856at2"/>
<name>A0A4R1GFC5_9BACT</name>
<dbReference type="PANTHER" id="PTHR31793">
    <property type="entry name" value="4-HYDROXYBENZOYL-COA THIOESTERASE FAMILY MEMBER"/>
    <property type="match status" value="1"/>
</dbReference>
<dbReference type="InterPro" id="IPR029069">
    <property type="entry name" value="HotDog_dom_sf"/>
</dbReference>
<evidence type="ECO:0000313" key="3">
    <source>
        <dbReference type="EMBL" id="TCK02892.1"/>
    </source>
</evidence>
<protein>
    <submittedName>
        <fullName evidence="3">Acyl-CoA thioester hydrolase</fullName>
    </submittedName>
</protein>
<dbReference type="Gene3D" id="3.10.129.10">
    <property type="entry name" value="Hotdog Thioesterase"/>
    <property type="match status" value="1"/>
</dbReference>
<evidence type="ECO:0000256" key="1">
    <source>
        <dbReference type="ARBA" id="ARBA00005953"/>
    </source>
</evidence>
<dbReference type="Pfam" id="PF13279">
    <property type="entry name" value="4HBT_2"/>
    <property type="match status" value="1"/>
</dbReference>
<evidence type="ECO:0000313" key="4">
    <source>
        <dbReference type="Proteomes" id="UP000295777"/>
    </source>
</evidence>
<accession>A0A4R1GFC5</accession>
<reference evidence="3 4" key="1">
    <citation type="submission" date="2019-03" db="EMBL/GenBank/DDBJ databases">
        <title>Genomic Encyclopedia of Archaeal and Bacterial Type Strains, Phase II (KMG-II): from individual species to whole genera.</title>
        <authorList>
            <person name="Goeker M."/>
        </authorList>
    </citation>
    <scope>NUCLEOTIDE SEQUENCE [LARGE SCALE GENOMIC DNA]</scope>
    <source>
        <strain evidence="3 4">DSM 24425</strain>
    </source>
</reference>
<keyword evidence="2 3" id="KW-0378">Hydrolase</keyword>
<dbReference type="CDD" id="cd00586">
    <property type="entry name" value="4HBT"/>
    <property type="match status" value="1"/>
</dbReference>
<dbReference type="GO" id="GO:0047617">
    <property type="term" value="F:fatty acyl-CoA hydrolase activity"/>
    <property type="evidence" value="ECO:0007669"/>
    <property type="project" value="TreeGrafter"/>
</dbReference>
<dbReference type="PANTHER" id="PTHR31793:SF27">
    <property type="entry name" value="NOVEL THIOESTERASE SUPERFAMILY DOMAIN AND SAPOSIN A-TYPE DOMAIN CONTAINING PROTEIN (0610012H03RIK)"/>
    <property type="match status" value="1"/>
</dbReference>
<comment type="caution">
    <text evidence="3">The sequence shown here is derived from an EMBL/GenBank/DDBJ whole genome shotgun (WGS) entry which is preliminary data.</text>
</comment>
<dbReference type="AlphaFoldDB" id="A0A4R1GFC5"/>
<sequence length="188" mass="21686">MADEKKGQEQKQPQVIVGSMPYRVSMAEVDAYGVMYYSRIFDVFERGRTELFRALGFEYKKIFQQRQILMPVVEAACRYMAPIAYDDLLTVETAITNIGSRGIRFDYRILRDDVVLAVGFTQHIFIDPQGRPVSFGKEIFEELKKKGLIKEGQQLEQQEPKQAQSQEGISEKLRKLVVERVKGEDKPN</sequence>
<organism evidence="3 4">
    <name type="scientific">Phorcysia thermohydrogeniphila</name>
    <dbReference type="NCBI Taxonomy" id="936138"/>
    <lineage>
        <taxon>Bacteria</taxon>
        <taxon>Pseudomonadati</taxon>
        <taxon>Aquificota</taxon>
        <taxon>Aquificia</taxon>
        <taxon>Desulfurobacteriales</taxon>
        <taxon>Desulfurobacteriaceae</taxon>
        <taxon>Phorcysia</taxon>
    </lineage>
</organism>
<dbReference type="RefSeq" id="WP_132527574.1">
    <property type="nucleotide sequence ID" value="NZ_SMFV01000006.1"/>
</dbReference>
<dbReference type="InterPro" id="IPR050563">
    <property type="entry name" value="4-hydroxybenzoyl-CoA_TE"/>
</dbReference>
<dbReference type="NCBIfam" id="TIGR00051">
    <property type="entry name" value="YbgC/FadM family acyl-CoA thioesterase"/>
    <property type="match status" value="1"/>
</dbReference>
<evidence type="ECO:0000256" key="2">
    <source>
        <dbReference type="ARBA" id="ARBA00022801"/>
    </source>
</evidence>
<dbReference type="SUPFAM" id="SSF54637">
    <property type="entry name" value="Thioesterase/thiol ester dehydrase-isomerase"/>
    <property type="match status" value="1"/>
</dbReference>
<proteinExistence type="inferred from homology"/>
<gene>
    <name evidence="3" type="ORF">CLV27_1606</name>
</gene>
<dbReference type="InterPro" id="IPR006684">
    <property type="entry name" value="YbgC/YbaW"/>
</dbReference>
<dbReference type="EMBL" id="SMFV01000006">
    <property type="protein sequence ID" value="TCK02892.1"/>
    <property type="molecule type" value="Genomic_DNA"/>
</dbReference>
<comment type="similarity">
    <text evidence="1">Belongs to the 4-hydroxybenzoyl-CoA thioesterase family.</text>
</comment>